<comment type="caution">
    <text evidence="1">The sequence shown here is derived from an EMBL/GenBank/DDBJ whole genome shotgun (WGS) entry which is preliminary data.</text>
</comment>
<dbReference type="SUPFAM" id="SSF56059">
    <property type="entry name" value="Glutathione synthetase ATP-binding domain-like"/>
    <property type="match status" value="1"/>
</dbReference>
<protein>
    <submittedName>
        <fullName evidence="1">Endospore coat-associated protein YheD</fullName>
    </submittedName>
</protein>
<evidence type="ECO:0000313" key="2">
    <source>
        <dbReference type="Proteomes" id="UP001139263"/>
    </source>
</evidence>
<dbReference type="RefSeq" id="WP_241714222.1">
    <property type="nucleotide sequence ID" value="NZ_JALBUF010000005.1"/>
</dbReference>
<dbReference type="Pfam" id="PF14398">
    <property type="entry name" value="ATPgrasp_YheCD"/>
    <property type="match status" value="1"/>
</dbReference>
<dbReference type="EMBL" id="JALBUF010000005">
    <property type="protein sequence ID" value="MCI0183666.1"/>
    <property type="molecule type" value="Genomic_DNA"/>
</dbReference>
<dbReference type="AlphaFoldDB" id="A0A9X1V8N6"/>
<name>A0A9X1V8N6_9BACL</name>
<accession>A0A9X1V8N6</accession>
<dbReference type="Proteomes" id="UP001139263">
    <property type="component" value="Unassembled WGS sequence"/>
</dbReference>
<gene>
    <name evidence="1" type="primary">yheD_6</name>
    <name evidence="1" type="ORF">MM817_01949</name>
</gene>
<organism evidence="1 2">
    <name type="scientific">Sulfoacidibacillus ferrooxidans</name>
    <dbReference type="NCBI Taxonomy" id="2005001"/>
    <lineage>
        <taxon>Bacteria</taxon>
        <taxon>Bacillati</taxon>
        <taxon>Bacillota</taxon>
        <taxon>Bacilli</taxon>
        <taxon>Bacillales</taxon>
        <taxon>Alicyclobacillaceae</taxon>
        <taxon>Sulfoacidibacillus</taxon>
    </lineage>
</organism>
<reference evidence="1" key="1">
    <citation type="submission" date="2022-03" db="EMBL/GenBank/DDBJ databases">
        <title>Draft Genome Sequence of Firmicute Strain S0AB, a Heterotrophic Iron/Sulfur-Oxidizing Extreme Acidophile.</title>
        <authorList>
            <person name="Vergara E."/>
            <person name="Pakostova E."/>
            <person name="Johnson D.B."/>
            <person name="Holmes D.S."/>
        </authorList>
    </citation>
    <scope>NUCLEOTIDE SEQUENCE</scope>
    <source>
        <strain evidence="1">S0AB</strain>
    </source>
</reference>
<keyword evidence="2" id="KW-1185">Reference proteome</keyword>
<sequence>MNRSSNFVFAILTGEHNTRSPYIRALLRTAQAMDVTAYSMTPRQLLMDRKNVLPDVVYNRIPTRKEESAEETKLAKHWLREQGIPYFNQRFFNKREMDQILRTDDELTSFLPNTLTLWEPNTVLRWLEQYEGVFIKPIGGSFGEGICRATKVNGHYQLETRDGSGLHALTFMRPEDCVEACRTRMGNMPFIVQEAIPLAKYEGCKTDFRVHIHRLTDHEWKVAGIGAKVGHPEGITTHVHSGGRVEDGDFVLRSWYGDRVDAVRNEIEQTASLISQKLSSGLDVSLGELGLDMGIATDGRMVLFEANAKPGRSIFSHPSLRSAGQWSRKAILLYARWLVMHQSMAGVLR</sequence>
<dbReference type="InterPro" id="IPR026838">
    <property type="entry name" value="YheC/D"/>
</dbReference>
<proteinExistence type="predicted"/>
<evidence type="ECO:0000313" key="1">
    <source>
        <dbReference type="EMBL" id="MCI0183666.1"/>
    </source>
</evidence>